<dbReference type="PANTHER" id="PTHR11439">
    <property type="entry name" value="GAG-POL-RELATED RETROTRANSPOSON"/>
    <property type="match status" value="1"/>
</dbReference>
<evidence type="ECO:0000313" key="1">
    <source>
        <dbReference type="EMBL" id="GAV88159.1"/>
    </source>
</evidence>
<feature type="non-terminal residue" evidence="1">
    <location>
        <position position="1"/>
    </location>
</feature>
<protein>
    <submittedName>
        <fullName evidence="1">Uncharacterized protein</fullName>
    </submittedName>
</protein>
<gene>
    <name evidence="1" type="ORF">CFOL_v3_31582</name>
</gene>
<reference evidence="2" key="1">
    <citation type="submission" date="2016-04" db="EMBL/GenBank/DDBJ databases">
        <title>Cephalotus genome sequencing.</title>
        <authorList>
            <person name="Fukushima K."/>
            <person name="Hasebe M."/>
            <person name="Fang X."/>
        </authorList>
    </citation>
    <scope>NUCLEOTIDE SEQUENCE [LARGE SCALE GENOMIC DNA]</scope>
    <source>
        <strain evidence="2">cv. St1</strain>
    </source>
</reference>
<dbReference type="EMBL" id="BDDD01004700">
    <property type="protein sequence ID" value="GAV88159.1"/>
    <property type="molecule type" value="Genomic_DNA"/>
</dbReference>
<dbReference type="Proteomes" id="UP000187406">
    <property type="component" value="Unassembled WGS sequence"/>
</dbReference>
<feature type="non-terminal residue" evidence="1">
    <location>
        <position position="109"/>
    </location>
</feature>
<evidence type="ECO:0000313" key="2">
    <source>
        <dbReference type="Proteomes" id="UP000187406"/>
    </source>
</evidence>
<name>A0A1Q3D6S8_CEPFO</name>
<dbReference type="OrthoDB" id="414945at2759"/>
<dbReference type="InParanoid" id="A0A1Q3D6S8"/>
<dbReference type="SUPFAM" id="SSF56672">
    <property type="entry name" value="DNA/RNA polymerases"/>
    <property type="match status" value="1"/>
</dbReference>
<dbReference type="InterPro" id="IPR043502">
    <property type="entry name" value="DNA/RNA_pol_sf"/>
</dbReference>
<organism evidence="1 2">
    <name type="scientific">Cephalotus follicularis</name>
    <name type="common">Albany pitcher plant</name>
    <dbReference type="NCBI Taxonomy" id="3775"/>
    <lineage>
        <taxon>Eukaryota</taxon>
        <taxon>Viridiplantae</taxon>
        <taxon>Streptophyta</taxon>
        <taxon>Embryophyta</taxon>
        <taxon>Tracheophyta</taxon>
        <taxon>Spermatophyta</taxon>
        <taxon>Magnoliopsida</taxon>
        <taxon>eudicotyledons</taxon>
        <taxon>Gunneridae</taxon>
        <taxon>Pentapetalae</taxon>
        <taxon>rosids</taxon>
        <taxon>fabids</taxon>
        <taxon>Oxalidales</taxon>
        <taxon>Cephalotaceae</taxon>
        <taxon>Cephalotus</taxon>
    </lineage>
</organism>
<sequence>DAHRARCPTDHRSTSSYCVSLGGNHVSWKSKKQSIVSCSSVEIEYHAMVNVTRELQWIRMLLIEIGLPLTGSSTLICDNQLATHIANNLVFHERRKHIEMACHFFREKV</sequence>
<dbReference type="PANTHER" id="PTHR11439:SF463">
    <property type="entry name" value="REVERSE TRANSCRIPTASE TY1_COPIA-TYPE DOMAIN-CONTAINING PROTEIN"/>
    <property type="match status" value="1"/>
</dbReference>
<proteinExistence type="predicted"/>
<dbReference type="AlphaFoldDB" id="A0A1Q3D6S8"/>
<dbReference type="STRING" id="3775.A0A1Q3D6S8"/>
<dbReference type="CDD" id="cd09272">
    <property type="entry name" value="RNase_HI_RT_Ty1"/>
    <property type="match status" value="1"/>
</dbReference>
<keyword evidence="2" id="KW-1185">Reference proteome</keyword>
<accession>A0A1Q3D6S8</accession>
<comment type="caution">
    <text evidence="1">The sequence shown here is derived from an EMBL/GenBank/DDBJ whole genome shotgun (WGS) entry which is preliminary data.</text>
</comment>